<dbReference type="PANTHER" id="PTHR36504:SF1">
    <property type="entry name" value="LIPOPOLYSACCHARIDE EXPORT SYSTEM PROTEIN LPTA"/>
    <property type="match status" value="1"/>
</dbReference>
<dbReference type="GO" id="GO:0001530">
    <property type="term" value="F:lipopolysaccharide binding"/>
    <property type="evidence" value="ECO:0007669"/>
    <property type="project" value="InterPro"/>
</dbReference>
<evidence type="ECO:0000256" key="2">
    <source>
        <dbReference type="ARBA" id="ARBA00022729"/>
    </source>
</evidence>
<dbReference type="GO" id="GO:0030288">
    <property type="term" value="C:outer membrane-bounded periplasmic space"/>
    <property type="evidence" value="ECO:0007669"/>
    <property type="project" value="TreeGrafter"/>
</dbReference>
<evidence type="ECO:0000313" key="6">
    <source>
        <dbReference type="EMBL" id="MBI4920899.1"/>
    </source>
</evidence>
<organism evidence="6 7">
    <name type="scientific">Devosia nanyangense</name>
    <dbReference type="NCBI Taxonomy" id="1228055"/>
    <lineage>
        <taxon>Bacteria</taxon>
        <taxon>Pseudomonadati</taxon>
        <taxon>Pseudomonadota</taxon>
        <taxon>Alphaproteobacteria</taxon>
        <taxon>Hyphomicrobiales</taxon>
        <taxon>Devosiaceae</taxon>
        <taxon>Devosia</taxon>
    </lineage>
</organism>
<dbReference type="InterPro" id="IPR014340">
    <property type="entry name" value="LptA"/>
</dbReference>
<dbReference type="PANTHER" id="PTHR36504">
    <property type="entry name" value="LIPOPOLYSACCHARIDE EXPORT SYSTEM PROTEIN LPTA"/>
    <property type="match status" value="1"/>
</dbReference>
<proteinExistence type="predicted"/>
<reference evidence="6" key="1">
    <citation type="submission" date="2020-07" db="EMBL/GenBank/DDBJ databases">
        <title>Huge and variable diversity of episymbiotic CPR bacteria and DPANN archaea in groundwater ecosystems.</title>
        <authorList>
            <person name="He C.Y."/>
            <person name="Keren R."/>
            <person name="Whittaker M."/>
            <person name="Farag I.F."/>
            <person name="Doudna J."/>
            <person name="Cate J.H.D."/>
            <person name="Banfield J.F."/>
        </authorList>
    </citation>
    <scope>NUCLEOTIDE SEQUENCE</scope>
    <source>
        <strain evidence="6">NC_groundwater_1586_Pr3_B-0.1um_66_15</strain>
    </source>
</reference>
<evidence type="ECO:0000313" key="7">
    <source>
        <dbReference type="Proteomes" id="UP000782610"/>
    </source>
</evidence>
<name>A0A933NVJ5_9HYPH</name>
<evidence type="ECO:0000259" key="5">
    <source>
        <dbReference type="Pfam" id="PF03968"/>
    </source>
</evidence>
<evidence type="ECO:0000256" key="4">
    <source>
        <dbReference type="SAM" id="SignalP"/>
    </source>
</evidence>
<dbReference type="NCBIfam" id="TIGR03002">
    <property type="entry name" value="outer_YhbN_LptA"/>
    <property type="match status" value="1"/>
</dbReference>
<comment type="caution">
    <text evidence="6">The sequence shown here is derived from an EMBL/GenBank/DDBJ whole genome shotgun (WGS) entry which is preliminary data.</text>
</comment>
<keyword evidence="2 4" id="KW-0732">Signal</keyword>
<feature type="chain" id="PRO_5037803013" evidence="4">
    <location>
        <begin position="22"/>
        <end position="152"/>
    </location>
</feature>
<evidence type="ECO:0000256" key="1">
    <source>
        <dbReference type="ARBA" id="ARBA00022448"/>
    </source>
</evidence>
<dbReference type="AlphaFoldDB" id="A0A933NVJ5"/>
<dbReference type="Gene3D" id="2.60.450.10">
    <property type="entry name" value="Lipopolysaccharide (LPS) transport protein A like domain"/>
    <property type="match status" value="1"/>
</dbReference>
<dbReference type="GO" id="GO:0017089">
    <property type="term" value="F:glycolipid transfer activity"/>
    <property type="evidence" value="ECO:0007669"/>
    <property type="project" value="TreeGrafter"/>
</dbReference>
<keyword evidence="1" id="KW-0813">Transport</keyword>
<sequence>MKLRLALLTALLLSVPFGALAAADPVKITADKFEIDDSRHIATFTGKVVVTRTSLTVWAPKVVVDYGDGGPSNIESFVASGGVRIKTKDQDATGDQAVYDPATQILRLTGNVMVINATGTVGSPDLVVNLNTNTSVFSGGQGGRVTGVFTPK</sequence>
<protein>
    <submittedName>
        <fullName evidence="6">Lipopolysaccharide transport periplasmic protein LptA</fullName>
    </submittedName>
</protein>
<gene>
    <name evidence="6" type="primary">lptA</name>
    <name evidence="6" type="ORF">HY834_04060</name>
</gene>
<feature type="domain" description="Organic solvent tolerance-like N-terminal" evidence="5">
    <location>
        <begin position="27"/>
        <end position="133"/>
    </location>
</feature>
<dbReference type="GO" id="GO:0015920">
    <property type="term" value="P:lipopolysaccharide transport"/>
    <property type="evidence" value="ECO:0007669"/>
    <property type="project" value="InterPro"/>
</dbReference>
<accession>A0A933NVJ5</accession>
<dbReference type="Proteomes" id="UP000782610">
    <property type="component" value="Unassembled WGS sequence"/>
</dbReference>
<dbReference type="Pfam" id="PF03968">
    <property type="entry name" value="LptD_N"/>
    <property type="match status" value="1"/>
</dbReference>
<dbReference type="GO" id="GO:0009279">
    <property type="term" value="C:cell outer membrane"/>
    <property type="evidence" value="ECO:0007669"/>
    <property type="project" value="TreeGrafter"/>
</dbReference>
<evidence type="ECO:0000256" key="3">
    <source>
        <dbReference type="ARBA" id="ARBA00022764"/>
    </source>
</evidence>
<dbReference type="InterPro" id="IPR005653">
    <property type="entry name" value="OstA-like_N"/>
</dbReference>
<dbReference type="InterPro" id="IPR052037">
    <property type="entry name" value="LPS_export_LptA"/>
</dbReference>
<keyword evidence="3" id="KW-0574">Periplasm</keyword>
<dbReference type="EMBL" id="JACRAF010000015">
    <property type="protein sequence ID" value="MBI4920899.1"/>
    <property type="molecule type" value="Genomic_DNA"/>
</dbReference>
<feature type="signal peptide" evidence="4">
    <location>
        <begin position="1"/>
        <end position="21"/>
    </location>
</feature>